<keyword evidence="1" id="KW-0282">Flagellum</keyword>
<organism evidence="1 2">
    <name type="scientific">Nibea albiflora</name>
    <name type="common">Yellow drum</name>
    <name type="synonym">Corvina albiflora</name>
    <dbReference type="NCBI Taxonomy" id="240163"/>
    <lineage>
        <taxon>Eukaryota</taxon>
        <taxon>Metazoa</taxon>
        <taxon>Chordata</taxon>
        <taxon>Craniata</taxon>
        <taxon>Vertebrata</taxon>
        <taxon>Euteleostomi</taxon>
        <taxon>Actinopterygii</taxon>
        <taxon>Neopterygii</taxon>
        <taxon>Teleostei</taxon>
        <taxon>Neoteleostei</taxon>
        <taxon>Acanthomorphata</taxon>
        <taxon>Eupercaria</taxon>
        <taxon>Sciaenidae</taxon>
        <taxon>Nibea</taxon>
    </lineage>
</organism>
<proteinExistence type="predicted"/>
<dbReference type="Proteomes" id="UP000805704">
    <property type="component" value="Chromosome 19"/>
</dbReference>
<dbReference type="EMBL" id="CM024807">
    <property type="protein sequence ID" value="KAG8008592.1"/>
    <property type="molecule type" value="Genomic_DNA"/>
</dbReference>
<reference evidence="1" key="1">
    <citation type="submission" date="2020-04" db="EMBL/GenBank/DDBJ databases">
        <title>A chromosome-scale assembly and high-density genetic map of the yellow drum (Nibea albiflora) genome.</title>
        <authorList>
            <person name="Xu D."/>
            <person name="Zhang W."/>
            <person name="Chen R."/>
            <person name="Tan P."/>
            <person name="Wang L."/>
            <person name="Song H."/>
            <person name="Tian L."/>
            <person name="Zhu Q."/>
            <person name="Wang B."/>
        </authorList>
    </citation>
    <scope>NUCLEOTIDE SEQUENCE</scope>
    <source>
        <strain evidence="1">ZJHYS-2018</strain>
    </source>
</reference>
<comment type="caution">
    <text evidence="1">The sequence shown here is derived from an EMBL/GenBank/DDBJ whole genome shotgun (WGS) entry which is preliminary data.</text>
</comment>
<accession>A0ACB7F358</accession>
<keyword evidence="2" id="KW-1185">Reference proteome</keyword>
<sequence>MDMPASYYGELDKRNPVIISIERDMSSFMTLMRRVGCSDHSSYVKGIQILVEIRKKYKHRLPSKLYEERMLQIADFLFGIKLYQLALWQGYSLHLLQFNSVKITDITDVDHFMACFFPEGFDTDQDIFAMKALEYLLWASISVELSIPLITAKYLPWIVTLYCAVCHCYYDNHADLQAEEFARRALSKINDLAKMEEQSDVPTTRESQRAYREASIKAGDSSH</sequence>
<evidence type="ECO:0000313" key="1">
    <source>
        <dbReference type="EMBL" id="KAG8008592.1"/>
    </source>
</evidence>
<protein>
    <submittedName>
        <fullName evidence="1">Cilia-and flagella-associated protein 54</fullName>
    </submittedName>
</protein>
<keyword evidence="1" id="KW-0966">Cell projection</keyword>
<evidence type="ECO:0000313" key="2">
    <source>
        <dbReference type="Proteomes" id="UP000805704"/>
    </source>
</evidence>
<name>A0ACB7F358_NIBAL</name>
<keyword evidence="1" id="KW-0969">Cilium</keyword>
<gene>
    <name evidence="1" type="primary">CFAP54.2</name>
    <name evidence="1" type="ORF">GBF38_019816</name>
</gene>